<dbReference type="AlphaFoldDB" id="A0A504JLK0"/>
<reference evidence="2 3" key="1">
    <citation type="submission" date="2019-06" db="EMBL/GenBank/DDBJ databases">
        <authorList>
            <person name="Meng X."/>
        </authorList>
    </citation>
    <scope>NUCLEOTIDE SEQUENCE [LARGE SCALE GENOMIC DNA]</scope>
    <source>
        <strain evidence="2 3">M625</strain>
    </source>
</reference>
<sequence>MNENIHNIKTKEDFLNFLDRYIQSFREEKESWENSSIDTFLEGMHGWVDDMEGYYENMGLPIPEHIDWKIFADILYASKMYE</sequence>
<accession>A0A504JLK0</accession>
<dbReference type="RefSeq" id="WP_140592022.1">
    <property type="nucleotide sequence ID" value="NZ_VFWZ01000002.1"/>
</dbReference>
<organism evidence="2 3">
    <name type="scientific">Aquimarina algicola</name>
    <dbReference type="NCBI Taxonomy" id="2589995"/>
    <lineage>
        <taxon>Bacteria</taxon>
        <taxon>Pseudomonadati</taxon>
        <taxon>Bacteroidota</taxon>
        <taxon>Flavobacteriia</taxon>
        <taxon>Flavobacteriales</taxon>
        <taxon>Flavobacteriaceae</taxon>
        <taxon>Aquimarina</taxon>
    </lineage>
</organism>
<dbReference type="EMBL" id="VFWZ01000002">
    <property type="protein sequence ID" value="TPN87380.1"/>
    <property type="molecule type" value="Genomic_DNA"/>
</dbReference>
<gene>
    <name evidence="2" type="ORF">FHK87_07280</name>
</gene>
<proteinExistence type="predicted"/>
<dbReference type="Pfam" id="PF24693">
    <property type="entry name" value="DUF7660"/>
    <property type="match status" value="1"/>
</dbReference>
<feature type="domain" description="DUF7660" evidence="1">
    <location>
        <begin position="10"/>
        <end position="82"/>
    </location>
</feature>
<comment type="caution">
    <text evidence="2">The sequence shown here is derived from an EMBL/GenBank/DDBJ whole genome shotgun (WGS) entry which is preliminary data.</text>
</comment>
<keyword evidence="3" id="KW-1185">Reference proteome</keyword>
<evidence type="ECO:0000313" key="2">
    <source>
        <dbReference type="EMBL" id="TPN87380.1"/>
    </source>
</evidence>
<dbReference type="OrthoDB" id="1373771at2"/>
<name>A0A504JLK0_9FLAO</name>
<dbReference type="InterPro" id="IPR056077">
    <property type="entry name" value="DUF7660"/>
</dbReference>
<dbReference type="Proteomes" id="UP000315540">
    <property type="component" value="Unassembled WGS sequence"/>
</dbReference>
<evidence type="ECO:0000259" key="1">
    <source>
        <dbReference type="Pfam" id="PF24693"/>
    </source>
</evidence>
<evidence type="ECO:0000313" key="3">
    <source>
        <dbReference type="Proteomes" id="UP000315540"/>
    </source>
</evidence>
<protein>
    <recommendedName>
        <fullName evidence="1">DUF7660 domain-containing protein</fullName>
    </recommendedName>
</protein>